<accession>A0A3D9L0Q0</accession>
<evidence type="ECO:0000313" key="2">
    <source>
        <dbReference type="Proteomes" id="UP000256779"/>
    </source>
</evidence>
<reference evidence="1 2" key="1">
    <citation type="submission" date="2018-07" db="EMBL/GenBank/DDBJ databases">
        <title>Genomic Encyclopedia of Type Strains, Phase IV (KMG-IV): sequencing the most valuable type-strain genomes for metagenomic binning, comparative biology and taxonomic classification.</title>
        <authorList>
            <person name="Goeker M."/>
        </authorList>
    </citation>
    <scope>NUCLEOTIDE SEQUENCE [LARGE SCALE GENOMIC DNA]</scope>
    <source>
        <strain evidence="1 2">DSM 4134</strain>
    </source>
</reference>
<proteinExistence type="predicted"/>
<dbReference type="InterPro" id="IPR027417">
    <property type="entry name" value="P-loop_NTPase"/>
</dbReference>
<name>A0A3D9L0Q0_MARFU</name>
<dbReference type="SUPFAM" id="SSF52540">
    <property type="entry name" value="P-loop containing nucleoside triphosphate hydrolases"/>
    <property type="match status" value="1"/>
</dbReference>
<dbReference type="RefSeq" id="WP_115868778.1">
    <property type="nucleotide sequence ID" value="NZ_QREG01000013.1"/>
</dbReference>
<dbReference type="OrthoDB" id="1109088at2"/>
<comment type="caution">
    <text evidence="1">The sequence shown here is derived from an EMBL/GenBank/DDBJ whole genome shotgun (WGS) entry which is preliminary data.</text>
</comment>
<sequence>MYDIFSDLKPDIKQLISGPLYQAFEREIHRERELLASLASSLRANLEATSDNTQALSHQKATSLELLNDAEEITTSSEFADFAPEFTDALGNRIYNLPVSLKVEQAADRFKGLSDDPPSTRLLKLTKRISFKITDTPRRAANVFRRQKHPRRYWSHCVPLRRISKLYFERELTLNLIGIRTTYLPTLSQAYQLLMECSITSSPVPDGFLGTLDDRLHQNQKELKEALEALFEDLWRAFLEACEKADTWEQKGSPYEEGIIEKRLQSTLQQWETQDRHWSNTFDVLFEEWRSDMEVETLVAFAERDLETFDSSLKKQLDDSVFVQLHAVSDFINSTRKEVKPEDEELLSKLKKINYQAQKQLDEQLMPKLMELLTGKSMLNSLARLQNDLTKALDRMITERKIAKNAIDYLSPLPDSEIATISLHELIAFEILPTLNTKLEHVRSFTLDKLNSYITLTGDLNHIISFGISSAIKHAEEDPKDLSGTYEIVTESLDRCQQRIEEVQSGLNELRNEVSTQIGEAVKTYAEAIQNLTNNENVRTMRMRILKAKAVQQTKAYRQQLVEGARQRMVQAKSVLTRSYQNTIDWLGHTRERFLITAKKETPSREISDFLSESQEIINALPVIYRNLYRIEPVADMELFVGRQQEYAQLTKAYDAWNVGRMSSAALTGEKWSGLTSMVNFTSANSPFNYPVARLKCMTSINATQQLIEFFHTLIDVDTDDLGEIAQALNEGTRRVIIMEDLQNLYLRRIGGFNTLSELLALISKTSKNVFWVTTCTIYAWEYFTKTIHIQDVFSYHIPLQKPSEEELSAIVEKRNRISGYKIHFEADSTTASAKKFTKLSVVDQQAFLKKRFFASLIDFSESNISMALTFWLLSTKKIDKNEIIISEFKKPNLNFLQLLSLDKIMALHLLILHDGLTLEQFELVHRSGKQHAFFKLSMMLEDGILIQKNEHFLVNPLVYRSIISLLKSKNLIH</sequence>
<protein>
    <submittedName>
        <fullName evidence="1">Uncharacterized protein</fullName>
    </submittedName>
</protein>
<dbReference type="EMBL" id="QREG01000013">
    <property type="protein sequence ID" value="RED97036.1"/>
    <property type="molecule type" value="Genomic_DNA"/>
</dbReference>
<keyword evidence="2" id="KW-1185">Reference proteome</keyword>
<dbReference type="Proteomes" id="UP000256779">
    <property type="component" value="Unassembled WGS sequence"/>
</dbReference>
<evidence type="ECO:0000313" key="1">
    <source>
        <dbReference type="EMBL" id="RED97036.1"/>
    </source>
</evidence>
<dbReference type="AlphaFoldDB" id="A0A3D9L0Q0"/>
<organism evidence="1 2">
    <name type="scientific">Marinoscillum furvescens DSM 4134</name>
    <dbReference type="NCBI Taxonomy" id="1122208"/>
    <lineage>
        <taxon>Bacteria</taxon>
        <taxon>Pseudomonadati</taxon>
        <taxon>Bacteroidota</taxon>
        <taxon>Cytophagia</taxon>
        <taxon>Cytophagales</taxon>
        <taxon>Reichenbachiellaceae</taxon>
        <taxon>Marinoscillum</taxon>
    </lineage>
</organism>
<gene>
    <name evidence="1" type="ORF">C7460_11385</name>
</gene>